<dbReference type="PANTHER" id="PTHR35746:SF1">
    <property type="entry name" value="PENTATRICOPEPTIDE REPEAT (PPR) SUPERFAMILY PROTEIN"/>
    <property type="match status" value="1"/>
</dbReference>
<dbReference type="InterPro" id="IPR013087">
    <property type="entry name" value="Znf_C2H2_type"/>
</dbReference>
<evidence type="ECO:0000313" key="3">
    <source>
        <dbReference type="EMBL" id="KAJ9555542.1"/>
    </source>
</evidence>
<feature type="compositionally biased region" description="Basic and acidic residues" evidence="1">
    <location>
        <begin position="161"/>
        <end position="181"/>
    </location>
</feature>
<proteinExistence type="predicted"/>
<comment type="caution">
    <text evidence="3">The sequence shown here is derived from an EMBL/GenBank/DDBJ whole genome shotgun (WGS) entry which is preliminary data.</text>
</comment>
<keyword evidence="4" id="KW-1185">Reference proteome</keyword>
<feature type="region of interest" description="Disordered" evidence="1">
    <location>
        <begin position="859"/>
        <end position="904"/>
    </location>
</feature>
<feature type="compositionally biased region" description="Basic and acidic residues" evidence="1">
    <location>
        <begin position="953"/>
        <end position="966"/>
    </location>
</feature>
<gene>
    <name evidence="3" type="ORF">OSB04_010156</name>
</gene>
<evidence type="ECO:0000313" key="4">
    <source>
        <dbReference type="Proteomes" id="UP001172457"/>
    </source>
</evidence>
<protein>
    <recommendedName>
        <fullName evidence="2">C2H2-type domain-containing protein</fullName>
    </recommendedName>
</protein>
<feature type="region of interest" description="Disordered" evidence="1">
    <location>
        <begin position="261"/>
        <end position="327"/>
    </location>
</feature>
<feature type="compositionally biased region" description="Basic and acidic residues" evidence="1">
    <location>
        <begin position="602"/>
        <end position="618"/>
    </location>
</feature>
<feature type="compositionally biased region" description="Polar residues" evidence="1">
    <location>
        <begin position="808"/>
        <end position="819"/>
    </location>
</feature>
<feature type="compositionally biased region" description="Basic and acidic residues" evidence="1">
    <location>
        <begin position="261"/>
        <end position="322"/>
    </location>
</feature>
<feature type="region of interest" description="Disordered" evidence="1">
    <location>
        <begin position="922"/>
        <end position="997"/>
    </location>
</feature>
<feature type="non-terminal residue" evidence="3">
    <location>
        <position position="1"/>
    </location>
</feature>
<organism evidence="3 4">
    <name type="scientific">Centaurea solstitialis</name>
    <name type="common">yellow star-thistle</name>
    <dbReference type="NCBI Taxonomy" id="347529"/>
    <lineage>
        <taxon>Eukaryota</taxon>
        <taxon>Viridiplantae</taxon>
        <taxon>Streptophyta</taxon>
        <taxon>Embryophyta</taxon>
        <taxon>Tracheophyta</taxon>
        <taxon>Spermatophyta</taxon>
        <taxon>Magnoliopsida</taxon>
        <taxon>eudicotyledons</taxon>
        <taxon>Gunneridae</taxon>
        <taxon>Pentapetalae</taxon>
        <taxon>asterids</taxon>
        <taxon>campanulids</taxon>
        <taxon>Asterales</taxon>
        <taxon>Asteraceae</taxon>
        <taxon>Carduoideae</taxon>
        <taxon>Cardueae</taxon>
        <taxon>Centaureinae</taxon>
        <taxon>Centaurea</taxon>
    </lineage>
</organism>
<dbReference type="PROSITE" id="PS00028">
    <property type="entry name" value="ZINC_FINGER_C2H2_1"/>
    <property type="match status" value="1"/>
</dbReference>
<dbReference type="PANTHER" id="PTHR35746">
    <property type="entry name" value="PENTATRICOPEPTIDE REPEAT (PPR) SUPERFAMILY PROTEIN"/>
    <property type="match status" value="1"/>
</dbReference>
<dbReference type="AlphaFoldDB" id="A0AA38WCJ9"/>
<name>A0AA38WCJ9_9ASTR</name>
<feature type="compositionally biased region" description="Basic and acidic residues" evidence="1">
    <location>
        <begin position="668"/>
        <end position="678"/>
    </location>
</feature>
<feature type="region of interest" description="Disordered" evidence="1">
    <location>
        <begin position="62"/>
        <end position="87"/>
    </location>
</feature>
<feature type="region of interest" description="Disordered" evidence="1">
    <location>
        <begin position="602"/>
        <end position="761"/>
    </location>
</feature>
<evidence type="ECO:0000256" key="1">
    <source>
        <dbReference type="SAM" id="MobiDB-lite"/>
    </source>
</evidence>
<accession>A0AA38WCJ9</accession>
<feature type="compositionally biased region" description="Basic and acidic residues" evidence="1">
    <location>
        <begin position="686"/>
        <end position="707"/>
    </location>
</feature>
<feature type="compositionally biased region" description="Basic and acidic residues" evidence="1">
    <location>
        <begin position="638"/>
        <end position="648"/>
    </location>
</feature>
<sequence>MDVQDQATHGTPSGHHGVHLCHRCGWPFPKAHPSAKHRRAHKKICGTIEGYTNLIGSEVVSDDEHHLDDDDKEKTPSPVIDKKKSFSRSEEDMFSDAVTEFSDSVEDRSVVFHESKKTLDRDLFYSFNDGENGGSNEVLNAPIEVSEVDPSLTISKNLDTHEEKNGENEKATVCKSSETKLESQPLEAESIVLVDEKVQESQTSEPDKHAVSLAVTNEAKDADAISEEIKNENLESDYEHVPEVVKESEVDLRVSGVDEEIKHEKFESDHKSPSEDVKEHETDEIKQEKLESEPSEVVKESETDEIKQEKFESLPSEVVKESETDESVSVVTEKADLGANEQIEEVVKDFSAVLTEKEDLEAPILEKCSIEHTQKEVDESASVLAEKEHLGAPILEKEDTHEVFEEPSVLAEKEDLVAPILEKEHNHEVFEEPISILAEKEDLGAPILEKEHNHEVFEESISVLAEKEDLGAPILEKEHNHEVFEEPISVFAEKRILEHQSWGKNMPMKLLQNPFRFWLKKRILGNKYWRKARKIAPTKFLKNPFRFWLKKRILGHQSWKARKNTPMKLLKNPIQGSWGPNLEKYEVVEESKSVLAEKEDVGAQIKEKSSKEDPHEVVEEPDLIFAEKEDLGATISEKSSKEHTHEVIQEPDSVLAEKEELGATILEKSSKEHTHEVVEEPISVLAEKEDLGAPNSENHEVIEEPKSDLGAQILEKSSKEPEKEDIEAPNSEKCEVVVEPDSGLTEKKDLGTPNSENFSQEHTKEVIKETKVDNGSNIASGVVSKHIIEETNTKPMPNQDPAADFSIDSGSRNSLEGNWGSVSVLSTASIDAEASHSIEKSKVNSGKLVAADEYDPPSFMTLVEPKTDDQKPAVDKLESKSEASQAGWFPTLTNVTNESEGRKRNEEVIAKVTNWSAAATTTATAAGKHSTPLKNLLGEAKSPTAKQPPQAATEKDEAAAVQKDEVAAAAVMSPPKLIDDGKNARKKVKGRGSWMPF</sequence>
<feature type="domain" description="C2H2-type" evidence="2">
    <location>
        <begin position="21"/>
        <end position="41"/>
    </location>
</feature>
<reference evidence="3" key="1">
    <citation type="submission" date="2023-03" db="EMBL/GenBank/DDBJ databases">
        <title>Chromosome-scale reference genome and RAD-based genetic map of yellow starthistle (Centaurea solstitialis) reveal putative structural variation and QTLs associated with invader traits.</title>
        <authorList>
            <person name="Reatini B."/>
            <person name="Cang F.A."/>
            <person name="Jiang Q."/>
            <person name="Mckibben M.T.W."/>
            <person name="Barker M.S."/>
            <person name="Rieseberg L.H."/>
            <person name="Dlugosch K.M."/>
        </authorList>
    </citation>
    <scope>NUCLEOTIDE SEQUENCE</scope>
    <source>
        <strain evidence="3">CAN-66</strain>
        <tissue evidence="3">Leaf</tissue>
    </source>
</reference>
<dbReference type="EMBL" id="JARYMX010000003">
    <property type="protein sequence ID" value="KAJ9555542.1"/>
    <property type="molecule type" value="Genomic_DNA"/>
</dbReference>
<feature type="compositionally biased region" description="Basic and acidic residues" evidence="1">
    <location>
        <begin position="865"/>
        <end position="881"/>
    </location>
</feature>
<feature type="region of interest" description="Disordered" evidence="1">
    <location>
        <begin position="788"/>
        <end position="819"/>
    </location>
</feature>
<feature type="region of interest" description="Disordered" evidence="1">
    <location>
        <begin position="161"/>
        <end position="182"/>
    </location>
</feature>
<evidence type="ECO:0000259" key="2">
    <source>
        <dbReference type="PROSITE" id="PS00028"/>
    </source>
</evidence>
<dbReference type="Proteomes" id="UP001172457">
    <property type="component" value="Chromosome 3"/>
</dbReference>